<dbReference type="SUPFAM" id="SSF56349">
    <property type="entry name" value="DNA breaking-rejoining enzymes"/>
    <property type="match status" value="1"/>
</dbReference>
<feature type="domain" description="Tyr recombinase" evidence="4">
    <location>
        <begin position="181"/>
        <end position="396"/>
    </location>
</feature>
<dbReference type="PANTHER" id="PTHR30349">
    <property type="entry name" value="PHAGE INTEGRASE-RELATED"/>
    <property type="match status" value="1"/>
</dbReference>
<evidence type="ECO:0000256" key="3">
    <source>
        <dbReference type="ARBA" id="ARBA00023172"/>
    </source>
</evidence>
<dbReference type="Gene3D" id="1.10.443.10">
    <property type="entry name" value="Intergrase catalytic core"/>
    <property type="match status" value="1"/>
</dbReference>
<dbReference type="CDD" id="cd01189">
    <property type="entry name" value="INT_ICEBs1_C_like"/>
    <property type="match status" value="1"/>
</dbReference>
<dbReference type="Gene3D" id="1.10.150.130">
    <property type="match status" value="1"/>
</dbReference>
<evidence type="ECO:0000256" key="2">
    <source>
        <dbReference type="ARBA" id="ARBA00023125"/>
    </source>
</evidence>
<proteinExistence type="inferred from homology"/>
<dbReference type="GO" id="GO:0006310">
    <property type="term" value="P:DNA recombination"/>
    <property type="evidence" value="ECO:0007669"/>
    <property type="project" value="UniProtKB-KW"/>
</dbReference>
<dbReference type="InterPro" id="IPR050090">
    <property type="entry name" value="Tyrosine_recombinase_XerCD"/>
</dbReference>
<evidence type="ECO:0000256" key="1">
    <source>
        <dbReference type="ARBA" id="ARBA00008857"/>
    </source>
</evidence>
<accession>A0A2T4UDJ1</accession>
<dbReference type="AlphaFoldDB" id="A0A2T4UDJ1"/>
<evidence type="ECO:0000259" key="4">
    <source>
        <dbReference type="PROSITE" id="PS51898"/>
    </source>
</evidence>
<comment type="similarity">
    <text evidence="1">Belongs to the 'phage' integrase family.</text>
</comment>
<dbReference type="EMBL" id="PYYB01000003">
    <property type="protein sequence ID" value="PTL55571.1"/>
    <property type="molecule type" value="Genomic_DNA"/>
</dbReference>
<organism evidence="5 6">
    <name type="scientific">Paraconexibacter algicola</name>
    <dbReference type="NCBI Taxonomy" id="2133960"/>
    <lineage>
        <taxon>Bacteria</taxon>
        <taxon>Bacillati</taxon>
        <taxon>Actinomycetota</taxon>
        <taxon>Thermoleophilia</taxon>
        <taxon>Solirubrobacterales</taxon>
        <taxon>Paraconexibacteraceae</taxon>
        <taxon>Paraconexibacter</taxon>
    </lineage>
</organism>
<dbReference type="Proteomes" id="UP000240739">
    <property type="component" value="Unassembled WGS sequence"/>
</dbReference>
<dbReference type="InterPro" id="IPR010998">
    <property type="entry name" value="Integrase_recombinase_N"/>
</dbReference>
<dbReference type="InterPro" id="IPR002104">
    <property type="entry name" value="Integrase_catalytic"/>
</dbReference>
<dbReference type="GO" id="GO:0003677">
    <property type="term" value="F:DNA binding"/>
    <property type="evidence" value="ECO:0007669"/>
    <property type="project" value="UniProtKB-KW"/>
</dbReference>
<evidence type="ECO:0000313" key="5">
    <source>
        <dbReference type="EMBL" id="PTL55571.1"/>
    </source>
</evidence>
<dbReference type="InterPro" id="IPR011010">
    <property type="entry name" value="DNA_brk_join_enz"/>
</dbReference>
<comment type="caution">
    <text evidence="5">The sequence shown here is derived from an EMBL/GenBank/DDBJ whole genome shotgun (WGS) entry which is preliminary data.</text>
</comment>
<sequence length="416" mass="46432">MSRRSYGTGSLSEKHGAWYARWRTLDGRRVNRRVGPVRSVGATDGLTRREAESLLRRMIIEEETRPTPTVAGRHTVDDAALALIEHKRVNGVSKSYLGTLSAAHRHHFGPEMGRMVLRRVHRRDVEAMSAQLLEHGLAPKTVANTLKVLHGVFEHAIDLEWTTDNPVRRAARPKHVRDTNPDLKFLTVEELKAVIRMIPDDVVVRAPKPFRAGRAGPSPPPPADVLGPVLRVIVLTAAMTGLRQGELLALRWRDIDWPIQRVRVRQTWRRTEFSGHGKSDLSTRRSVPLTDEVVAALDAWSKRSEFTGDDDLVFAHPILGRPLDGAKVTKKFQQACRDAGVRVVRFHDLRHTFATRLASAGVPMRAIQTFLGHADAKTTEIYAHYALSEHELAMVNDAFAPQEPGAGDGRPRLPGL</sequence>
<dbReference type="GO" id="GO:0015074">
    <property type="term" value="P:DNA integration"/>
    <property type="evidence" value="ECO:0007669"/>
    <property type="project" value="InterPro"/>
</dbReference>
<protein>
    <recommendedName>
        <fullName evidence="4">Tyr recombinase domain-containing protein</fullName>
    </recommendedName>
</protein>
<dbReference type="Pfam" id="PF00589">
    <property type="entry name" value="Phage_integrase"/>
    <property type="match status" value="1"/>
</dbReference>
<keyword evidence="2" id="KW-0238">DNA-binding</keyword>
<name>A0A2T4UDJ1_9ACTN</name>
<gene>
    <name evidence="5" type="ORF">C7Y72_18165</name>
</gene>
<keyword evidence="3" id="KW-0233">DNA recombination</keyword>
<evidence type="ECO:0000313" key="6">
    <source>
        <dbReference type="Proteomes" id="UP000240739"/>
    </source>
</evidence>
<dbReference type="PANTHER" id="PTHR30349:SF64">
    <property type="entry name" value="PROPHAGE INTEGRASE INTD-RELATED"/>
    <property type="match status" value="1"/>
</dbReference>
<dbReference type="PROSITE" id="PS51898">
    <property type="entry name" value="TYR_RECOMBINASE"/>
    <property type="match status" value="1"/>
</dbReference>
<reference evidence="5 6" key="1">
    <citation type="submission" date="2018-03" db="EMBL/GenBank/DDBJ databases">
        <title>Aquarubrobacter algicola gen. nov., sp. nov., a novel actinobacterium isolated from shallow eutrophic lake during the end of cyanobacterial harmful algal blooms.</title>
        <authorList>
            <person name="Chun S.J."/>
        </authorList>
    </citation>
    <scope>NUCLEOTIDE SEQUENCE [LARGE SCALE GENOMIC DNA]</scope>
    <source>
        <strain evidence="5 6">Seoho-28</strain>
    </source>
</reference>
<keyword evidence="6" id="KW-1185">Reference proteome</keyword>
<dbReference type="InterPro" id="IPR013762">
    <property type="entry name" value="Integrase-like_cat_sf"/>
</dbReference>